<reference evidence="3 4" key="1">
    <citation type="submission" date="2024-08" db="EMBL/GenBank/DDBJ databases">
        <authorList>
            <person name="Cucini C."/>
            <person name="Frati F."/>
        </authorList>
    </citation>
    <scope>NUCLEOTIDE SEQUENCE [LARGE SCALE GENOMIC DNA]</scope>
</reference>
<evidence type="ECO:0008006" key="5">
    <source>
        <dbReference type="Google" id="ProtNLM"/>
    </source>
</evidence>
<proteinExistence type="predicted"/>
<keyword evidence="4" id="KW-1185">Reference proteome</keyword>
<comment type="caution">
    <text evidence="3">The sequence shown here is derived from an EMBL/GenBank/DDBJ whole genome shotgun (WGS) entry which is preliminary data.</text>
</comment>
<name>A0ABP1RBG3_9HEXA</name>
<feature type="transmembrane region" description="Helical" evidence="2">
    <location>
        <begin position="6"/>
        <end position="26"/>
    </location>
</feature>
<protein>
    <recommendedName>
        <fullName evidence="5">Reverse transcriptase RNase H-like domain-containing protein</fullName>
    </recommendedName>
</protein>
<keyword evidence="2" id="KW-0472">Membrane</keyword>
<sequence length="466" mass="54010">MVDYMVLSFVIIAALVVAALVFWLCYRKLNELWKERTRSTLEAPVSPQESLPRDDYFPRRNAVQDYRRHDSNLPYIFPNQFRDDLMIPNSSNVANFQAPYTFSHQFIDPIPRRGNAVIDTSNRRNHFREPQPPPVLPVSSLYYENERRLPSSTNPPSTSHIGYIQDSVLNPTEPKLKPKSQKKKPQKTVGQQQSEHDVIARYQITSFQENLRSDENQHETVQKVQRLLLSLGKCDEDDGTQCSLIIGVDATPVTQAGYCVNLVDKSLQYYVIKRQDLPWVLHDEKDPAEFEMKNLMFALTVWQMKILKFKRIRVYTDNFAVTKPDDKYGGRAKRYLDHFAKCEKITILNRGSLAVNRFKNLKYFAKYIQPADDLSRWHINEAVEFLTSLYDIDKENVLGTHQQHLKRKHPSSSVTTTSTSVPKTWYNPTENYKHFLDLANMVIECHQCGNTACSSILTSSLRIKTK</sequence>
<feature type="region of interest" description="Disordered" evidence="1">
    <location>
        <begin position="147"/>
        <end position="195"/>
    </location>
</feature>
<keyword evidence="2" id="KW-0812">Transmembrane</keyword>
<evidence type="ECO:0000256" key="2">
    <source>
        <dbReference type="SAM" id="Phobius"/>
    </source>
</evidence>
<evidence type="ECO:0000256" key="1">
    <source>
        <dbReference type="SAM" id="MobiDB-lite"/>
    </source>
</evidence>
<evidence type="ECO:0000313" key="4">
    <source>
        <dbReference type="Proteomes" id="UP001642540"/>
    </source>
</evidence>
<gene>
    <name evidence="3" type="ORF">ODALV1_LOCUS20964</name>
</gene>
<feature type="compositionally biased region" description="Polar residues" evidence="1">
    <location>
        <begin position="150"/>
        <end position="160"/>
    </location>
</feature>
<feature type="compositionally biased region" description="Basic residues" evidence="1">
    <location>
        <begin position="177"/>
        <end position="186"/>
    </location>
</feature>
<organism evidence="3 4">
    <name type="scientific">Orchesella dallaii</name>
    <dbReference type="NCBI Taxonomy" id="48710"/>
    <lineage>
        <taxon>Eukaryota</taxon>
        <taxon>Metazoa</taxon>
        <taxon>Ecdysozoa</taxon>
        <taxon>Arthropoda</taxon>
        <taxon>Hexapoda</taxon>
        <taxon>Collembola</taxon>
        <taxon>Entomobryomorpha</taxon>
        <taxon>Entomobryoidea</taxon>
        <taxon>Orchesellidae</taxon>
        <taxon>Orchesellinae</taxon>
        <taxon>Orchesella</taxon>
    </lineage>
</organism>
<keyword evidence="2" id="KW-1133">Transmembrane helix</keyword>
<dbReference type="EMBL" id="CAXLJM020000069">
    <property type="protein sequence ID" value="CAL8125431.1"/>
    <property type="molecule type" value="Genomic_DNA"/>
</dbReference>
<dbReference type="Proteomes" id="UP001642540">
    <property type="component" value="Unassembled WGS sequence"/>
</dbReference>
<accession>A0ABP1RBG3</accession>
<evidence type="ECO:0000313" key="3">
    <source>
        <dbReference type="EMBL" id="CAL8125431.1"/>
    </source>
</evidence>